<keyword evidence="1" id="KW-0812">Transmembrane</keyword>
<dbReference type="InterPro" id="IPR036844">
    <property type="entry name" value="Hint_dom_sf"/>
</dbReference>
<dbReference type="InterPro" id="IPR006141">
    <property type="entry name" value="Intein_N"/>
</dbReference>
<accession>A0A6C0KHC5</accession>
<name>A0A6C0KHC5_9ZZZZ</name>
<organism evidence="2">
    <name type="scientific">viral metagenome</name>
    <dbReference type="NCBI Taxonomy" id="1070528"/>
    <lineage>
        <taxon>unclassified sequences</taxon>
        <taxon>metagenomes</taxon>
        <taxon>organismal metagenomes</taxon>
    </lineage>
</organism>
<feature type="transmembrane region" description="Helical" evidence="1">
    <location>
        <begin position="110"/>
        <end position="127"/>
    </location>
</feature>
<dbReference type="AlphaFoldDB" id="A0A6C0KHC5"/>
<keyword evidence="1" id="KW-0472">Membrane</keyword>
<proteinExistence type="predicted"/>
<dbReference type="SUPFAM" id="SSF51294">
    <property type="entry name" value="Hedgehog/intein (Hint) domain"/>
    <property type="match status" value="1"/>
</dbReference>
<evidence type="ECO:0000256" key="1">
    <source>
        <dbReference type="SAM" id="Phobius"/>
    </source>
</evidence>
<reference evidence="2" key="1">
    <citation type="journal article" date="2020" name="Nature">
        <title>Giant virus diversity and host interactions through global metagenomics.</title>
        <authorList>
            <person name="Schulz F."/>
            <person name="Roux S."/>
            <person name="Paez-Espino D."/>
            <person name="Jungbluth S."/>
            <person name="Walsh D.A."/>
            <person name="Denef V.J."/>
            <person name="McMahon K.D."/>
            <person name="Konstantinidis K.T."/>
            <person name="Eloe-Fadrosh E.A."/>
            <person name="Kyrpides N.C."/>
            <person name="Woyke T."/>
        </authorList>
    </citation>
    <scope>NUCLEOTIDE SEQUENCE</scope>
    <source>
        <strain evidence="2">GVMAG-S-3300011013-78</strain>
    </source>
</reference>
<dbReference type="GO" id="GO:0016539">
    <property type="term" value="P:intein-mediated protein splicing"/>
    <property type="evidence" value="ECO:0007669"/>
    <property type="project" value="InterPro"/>
</dbReference>
<keyword evidence="1" id="KW-1133">Transmembrane helix</keyword>
<feature type="transmembrane region" description="Helical" evidence="1">
    <location>
        <begin position="6"/>
        <end position="25"/>
    </location>
</feature>
<dbReference type="EMBL" id="MN740877">
    <property type="protein sequence ID" value="QHU16187.1"/>
    <property type="molecule type" value="Genomic_DNA"/>
</dbReference>
<protein>
    <submittedName>
        <fullName evidence="2">Uncharacterized protein</fullName>
    </submittedName>
</protein>
<sequence>MRIYDIILTLIIILIFIIIYFFNIISIGKNKINKEWPKYRCNPSVMPFASYFGHDTMTNFTYCIQTMQKNFMSYLLEPVHYSLGLAHQSGKQSQGAIQEIRNFVNQIRNFVTSIVKTIFGVFLNILIEFQYTTIKLKDLGAKIIGIATTFMFLIDALTKSFTSMWAGPMGETLRMVCFDPETLIKMNNGKKKPMKDIVLNEVLENGSKVIGVLSLKNTFKETLYKIFSNELGQCIYVTGSHLIQDEDTKKFIQVKHYKHAESIHIVLDTLSCLITDDHIIKIGEHTFWDYED</sequence>
<dbReference type="PROSITE" id="PS50817">
    <property type="entry name" value="INTEIN_N_TER"/>
    <property type="match status" value="1"/>
</dbReference>
<evidence type="ECO:0000313" key="2">
    <source>
        <dbReference type="EMBL" id="QHU16187.1"/>
    </source>
</evidence>